<dbReference type="SMART" id="SM00895">
    <property type="entry name" value="FCD"/>
    <property type="match status" value="1"/>
</dbReference>
<keyword evidence="1" id="KW-0805">Transcription regulation</keyword>
<dbReference type="SMART" id="SM00345">
    <property type="entry name" value="HTH_GNTR"/>
    <property type="match status" value="1"/>
</dbReference>
<dbReference type="SUPFAM" id="SSF46785">
    <property type="entry name" value="Winged helix' DNA-binding domain"/>
    <property type="match status" value="1"/>
</dbReference>
<protein>
    <submittedName>
        <fullName evidence="5">DNA-binding GntR family transcriptional regulator</fullName>
    </submittedName>
</protein>
<dbReference type="AlphaFoldDB" id="A0A840UN42"/>
<dbReference type="RefSeq" id="WP_183860747.1">
    <property type="nucleotide sequence ID" value="NZ_JACHFH010000012.1"/>
</dbReference>
<dbReference type="PANTHER" id="PTHR43537:SF41">
    <property type="entry name" value="TRANSCRIPTIONAL REGULATORY PROTEIN"/>
    <property type="match status" value="1"/>
</dbReference>
<name>A0A840UN42_9FIRM</name>
<dbReference type="GO" id="GO:0003700">
    <property type="term" value="F:DNA-binding transcription factor activity"/>
    <property type="evidence" value="ECO:0007669"/>
    <property type="project" value="InterPro"/>
</dbReference>
<feature type="domain" description="HTH gntR-type" evidence="4">
    <location>
        <begin position="12"/>
        <end position="79"/>
    </location>
</feature>
<evidence type="ECO:0000256" key="1">
    <source>
        <dbReference type="ARBA" id="ARBA00023015"/>
    </source>
</evidence>
<evidence type="ECO:0000313" key="6">
    <source>
        <dbReference type="Proteomes" id="UP000559117"/>
    </source>
</evidence>
<evidence type="ECO:0000313" key="5">
    <source>
        <dbReference type="EMBL" id="MBB5336108.1"/>
    </source>
</evidence>
<proteinExistence type="predicted"/>
<dbReference type="SUPFAM" id="SSF48008">
    <property type="entry name" value="GntR ligand-binding domain-like"/>
    <property type="match status" value="1"/>
</dbReference>
<dbReference type="Gene3D" id="1.20.120.530">
    <property type="entry name" value="GntR ligand-binding domain-like"/>
    <property type="match status" value="1"/>
</dbReference>
<keyword evidence="3" id="KW-0804">Transcription</keyword>
<organism evidence="5 6">
    <name type="scientific">Pectinatus brassicae</name>
    <dbReference type="NCBI Taxonomy" id="862415"/>
    <lineage>
        <taxon>Bacteria</taxon>
        <taxon>Bacillati</taxon>
        <taxon>Bacillota</taxon>
        <taxon>Negativicutes</taxon>
        <taxon>Selenomonadales</taxon>
        <taxon>Selenomonadaceae</taxon>
        <taxon>Pectinatus</taxon>
    </lineage>
</organism>
<dbReference type="Proteomes" id="UP000559117">
    <property type="component" value="Unassembled WGS sequence"/>
</dbReference>
<dbReference type="PROSITE" id="PS50949">
    <property type="entry name" value="HTH_GNTR"/>
    <property type="match status" value="1"/>
</dbReference>
<accession>A0A840UN42</accession>
<dbReference type="Pfam" id="PF07729">
    <property type="entry name" value="FCD"/>
    <property type="match status" value="1"/>
</dbReference>
<dbReference type="Pfam" id="PF00392">
    <property type="entry name" value="GntR"/>
    <property type="match status" value="1"/>
</dbReference>
<dbReference type="InterPro" id="IPR000524">
    <property type="entry name" value="Tscrpt_reg_HTH_GntR"/>
</dbReference>
<evidence type="ECO:0000256" key="3">
    <source>
        <dbReference type="ARBA" id="ARBA00023163"/>
    </source>
</evidence>
<evidence type="ECO:0000256" key="2">
    <source>
        <dbReference type="ARBA" id="ARBA00023125"/>
    </source>
</evidence>
<dbReference type="InterPro" id="IPR008920">
    <property type="entry name" value="TF_FadR/GntR_C"/>
</dbReference>
<dbReference type="InterPro" id="IPR011711">
    <property type="entry name" value="GntR_C"/>
</dbReference>
<dbReference type="GO" id="GO:0003677">
    <property type="term" value="F:DNA binding"/>
    <property type="evidence" value="ECO:0007669"/>
    <property type="project" value="UniProtKB-KW"/>
</dbReference>
<sequence length="222" mass="25845">MEKINISSIKTMMIPEKISNTLRHDILTGTLKGGTPLKQDALAQSFNVSISALREALKILENEDLIEFLPNRGASVTTLSSKKAWEIYQIRIFLETGALELSIPQMNENILAKAEKYLQEEKTCTDPAYYNEINSLFHECLYEASENDKLLDMIRVLHNNVARYLIFYLDQMHYREFSHQEHCAILAACREKNITKAKRILKKHMQNAWKQFDKYIKNHHDL</sequence>
<dbReference type="InterPro" id="IPR036388">
    <property type="entry name" value="WH-like_DNA-bd_sf"/>
</dbReference>
<evidence type="ECO:0000259" key="4">
    <source>
        <dbReference type="PROSITE" id="PS50949"/>
    </source>
</evidence>
<gene>
    <name evidence="5" type="ORF">HNR32_001252</name>
</gene>
<dbReference type="EMBL" id="JACHFH010000012">
    <property type="protein sequence ID" value="MBB5336108.1"/>
    <property type="molecule type" value="Genomic_DNA"/>
</dbReference>
<keyword evidence="6" id="KW-1185">Reference proteome</keyword>
<dbReference type="CDD" id="cd07377">
    <property type="entry name" value="WHTH_GntR"/>
    <property type="match status" value="1"/>
</dbReference>
<dbReference type="Gene3D" id="1.10.10.10">
    <property type="entry name" value="Winged helix-like DNA-binding domain superfamily/Winged helix DNA-binding domain"/>
    <property type="match status" value="1"/>
</dbReference>
<keyword evidence="2 5" id="KW-0238">DNA-binding</keyword>
<dbReference type="PANTHER" id="PTHR43537">
    <property type="entry name" value="TRANSCRIPTIONAL REGULATOR, GNTR FAMILY"/>
    <property type="match status" value="1"/>
</dbReference>
<reference evidence="5 6" key="1">
    <citation type="submission" date="2020-08" db="EMBL/GenBank/DDBJ databases">
        <title>Genomic Encyclopedia of Type Strains, Phase IV (KMG-IV): sequencing the most valuable type-strain genomes for metagenomic binning, comparative biology and taxonomic classification.</title>
        <authorList>
            <person name="Goeker M."/>
        </authorList>
    </citation>
    <scope>NUCLEOTIDE SEQUENCE [LARGE SCALE GENOMIC DNA]</scope>
    <source>
        <strain evidence="5 6">DSM 24661</strain>
    </source>
</reference>
<comment type="caution">
    <text evidence="5">The sequence shown here is derived from an EMBL/GenBank/DDBJ whole genome shotgun (WGS) entry which is preliminary data.</text>
</comment>
<dbReference type="InterPro" id="IPR036390">
    <property type="entry name" value="WH_DNA-bd_sf"/>
</dbReference>